<keyword evidence="4" id="KW-0479">Metal-binding</keyword>
<keyword evidence="5" id="KW-0460">Magnesium</keyword>
<dbReference type="GO" id="GO:0046872">
    <property type="term" value="F:metal ion binding"/>
    <property type="evidence" value="ECO:0007669"/>
    <property type="project" value="UniProtKB-KW"/>
</dbReference>
<reference evidence="8 9" key="1">
    <citation type="submission" date="2018-07" db="EMBL/GenBank/DDBJ databases">
        <title>High-quality-draft genome sequence of Gaiella occulta.</title>
        <authorList>
            <person name="Severino R."/>
            <person name="Froufe H.J.C."/>
            <person name="Rainey F.A."/>
            <person name="Barroso C."/>
            <person name="Albuquerque L."/>
            <person name="Lobo-Da-Cunha A."/>
            <person name="Da Costa M.S."/>
            <person name="Egas C."/>
        </authorList>
    </citation>
    <scope>NUCLEOTIDE SEQUENCE [LARGE SCALE GENOMIC DNA]</scope>
    <source>
        <strain evidence="8 9">F2-233</strain>
    </source>
</reference>
<dbReference type="InterPro" id="IPR000092">
    <property type="entry name" value="Polyprenyl_synt"/>
</dbReference>
<dbReference type="AlphaFoldDB" id="A0A7M2Z002"/>
<dbReference type="RefSeq" id="WP_147281179.1">
    <property type="nucleotide sequence ID" value="NZ_QQZY01000002.1"/>
</dbReference>
<dbReference type="Gene3D" id="1.10.600.10">
    <property type="entry name" value="Farnesyl Diphosphate Synthase"/>
    <property type="match status" value="1"/>
</dbReference>
<keyword evidence="9" id="KW-1185">Reference proteome</keyword>
<dbReference type="PROSITE" id="PS00723">
    <property type="entry name" value="POLYPRENYL_SYNTHASE_1"/>
    <property type="match status" value="1"/>
</dbReference>
<dbReference type="PROSITE" id="PS00444">
    <property type="entry name" value="POLYPRENYL_SYNTHASE_2"/>
    <property type="match status" value="1"/>
</dbReference>
<evidence type="ECO:0000256" key="7">
    <source>
        <dbReference type="RuleBase" id="RU004466"/>
    </source>
</evidence>
<dbReference type="Pfam" id="PF00348">
    <property type="entry name" value="polyprenyl_synt"/>
    <property type="match status" value="1"/>
</dbReference>
<evidence type="ECO:0000256" key="6">
    <source>
        <dbReference type="ARBA" id="ARBA00023229"/>
    </source>
</evidence>
<evidence type="ECO:0000256" key="5">
    <source>
        <dbReference type="ARBA" id="ARBA00022842"/>
    </source>
</evidence>
<accession>A0A7M2Z002</accession>
<comment type="cofactor">
    <cofactor evidence="1">
        <name>Mg(2+)</name>
        <dbReference type="ChEBI" id="CHEBI:18420"/>
    </cofactor>
</comment>
<gene>
    <name evidence="8" type="ORF">Gocc_0860</name>
</gene>
<dbReference type="GO" id="GO:0004659">
    <property type="term" value="F:prenyltransferase activity"/>
    <property type="evidence" value="ECO:0007669"/>
    <property type="project" value="InterPro"/>
</dbReference>
<organism evidence="8 9">
    <name type="scientific">Gaiella occulta</name>
    <dbReference type="NCBI Taxonomy" id="1002870"/>
    <lineage>
        <taxon>Bacteria</taxon>
        <taxon>Bacillati</taxon>
        <taxon>Actinomycetota</taxon>
        <taxon>Thermoleophilia</taxon>
        <taxon>Gaiellales</taxon>
        <taxon>Gaiellaceae</taxon>
        <taxon>Gaiella</taxon>
    </lineage>
</organism>
<evidence type="ECO:0000256" key="2">
    <source>
        <dbReference type="ARBA" id="ARBA00006706"/>
    </source>
</evidence>
<evidence type="ECO:0000313" key="8">
    <source>
        <dbReference type="EMBL" id="RDI75062.1"/>
    </source>
</evidence>
<evidence type="ECO:0000256" key="4">
    <source>
        <dbReference type="ARBA" id="ARBA00022723"/>
    </source>
</evidence>
<dbReference type="EMBL" id="QQZY01000002">
    <property type="protein sequence ID" value="RDI75062.1"/>
    <property type="molecule type" value="Genomic_DNA"/>
</dbReference>
<evidence type="ECO:0000256" key="1">
    <source>
        <dbReference type="ARBA" id="ARBA00001946"/>
    </source>
</evidence>
<dbReference type="GO" id="GO:0008299">
    <property type="term" value="P:isoprenoid biosynthetic process"/>
    <property type="evidence" value="ECO:0007669"/>
    <property type="project" value="UniProtKB-KW"/>
</dbReference>
<dbReference type="SFLD" id="SFLDS00005">
    <property type="entry name" value="Isoprenoid_Synthase_Type_I"/>
    <property type="match status" value="1"/>
</dbReference>
<protein>
    <submittedName>
        <fullName evidence="8">Polyprenyl synthetase</fullName>
    </submittedName>
</protein>
<dbReference type="InterPro" id="IPR008949">
    <property type="entry name" value="Isoprenoid_synthase_dom_sf"/>
</dbReference>
<comment type="similarity">
    <text evidence="2 7">Belongs to the FPP/GGPP synthase family.</text>
</comment>
<evidence type="ECO:0000313" key="9">
    <source>
        <dbReference type="Proteomes" id="UP000254134"/>
    </source>
</evidence>
<name>A0A7M2Z002_9ACTN</name>
<dbReference type="InterPro" id="IPR033749">
    <property type="entry name" value="Polyprenyl_synt_CS"/>
</dbReference>
<reference evidence="9" key="2">
    <citation type="journal article" date="2019" name="MicrobiologyOpen">
        <title>High-quality draft genome sequence of Gaiella occulta isolated from a 150 meter deep mineral water borehole and comparison with the genome sequences of other deep-branching lineages of the phylum Actinobacteria.</title>
        <authorList>
            <person name="Severino R."/>
            <person name="Froufe H.J.C."/>
            <person name="Barroso C."/>
            <person name="Albuquerque L."/>
            <person name="Lobo-da-Cunha A."/>
            <person name="da Costa M.S."/>
            <person name="Egas C."/>
        </authorList>
    </citation>
    <scope>NUCLEOTIDE SEQUENCE [LARGE SCALE GENOMIC DNA]</scope>
    <source>
        <strain evidence="9">F2-233</strain>
    </source>
</reference>
<evidence type="ECO:0000256" key="3">
    <source>
        <dbReference type="ARBA" id="ARBA00022679"/>
    </source>
</evidence>
<keyword evidence="3 7" id="KW-0808">Transferase</keyword>
<dbReference type="PANTHER" id="PTHR43281:SF1">
    <property type="entry name" value="FARNESYL DIPHOSPHATE SYNTHASE"/>
    <property type="match status" value="1"/>
</dbReference>
<dbReference type="SUPFAM" id="SSF48576">
    <property type="entry name" value="Terpenoid synthases"/>
    <property type="match status" value="1"/>
</dbReference>
<dbReference type="PANTHER" id="PTHR43281">
    <property type="entry name" value="FARNESYL DIPHOSPHATE SYNTHASE"/>
    <property type="match status" value="1"/>
</dbReference>
<comment type="caution">
    <text evidence="8">The sequence shown here is derived from an EMBL/GenBank/DDBJ whole genome shotgun (WGS) entry which is preliminary data.</text>
</comment>
<dbReference type="Proteomes" id="UP000254134">
    <property type="component" value="Unassembled WGS sequence"/>
</dbReference>
<dbReference type="OrthoDB" id="4497239at2"/>
<proteinExistence type="inferred from homology"/>
<keyword evidence="6" id="KW-0414">Isoprene biosynthesis</keyword>
<sequence>MQAPDRLAALVDGYVSDLALTGELGQQQESMRYALAGGKRIRGVICLAVAEAAGGEAEAALPAAAALELVHAFSLVHDDLPALDDDDERRGRASTHVVFGEGVALLAGDALLAEAFRLALSYPTTAPARELAEATLGMIGGQYLDITHANVDLSELHRLKTGRLFAASVGLGLWAVGVPHEAQAPWRAFGDELGLLFQIVDDVLDGDGYAARLGGDAARLLAAEAASSARSALAAIPADTSVLVAVVDGLAVRTS</sequence>